<sequence length="80" mass="9143">MIHRTPWSPKKSIHPPIQWELTLGHQIWWHLKIQPPQLEVIVTDHEVAAIQVAQEALHRLLGLSNPSKLARPLENARGPS</sequence>
<organism evidence="1 2">
    <name type="scientific">Hibiscus sabdariffa</name>
    <name type="common">roselle</name>
    <dbReference type="NCBI Taxonomy" id="183260"/>
    <lineage>
        <taxon>Eukaryota</taxon>
        <taxon>Viridiplantae</taxon>
        <taxon>Streptophyta</taxon>
        <taxon>Embryophyta</taxon>
        <taxon>Tracheophyta</taxon>
        <taxon>Spermatophyta</taxon>
        <taxon>Magnoliopsida</taxon>
        <taxon>eudicotyledons</taxon>
        <taxon>Gunneridae</taxon>
        <taxon>Pentapetalae</taxon>
        <taxon>rosids</taxon>
        <taxon>malvids</taxon>
        <taxon>Malvales</taxon>
        <taxon>Malvaceae</taxon>
        <taxon>Malvoideae</taxon>
        <taxon>Hibiscus</taxon>
    </lineage>
</organism>
<dbReference type="Proteomes" id="UP001396334">
    <property type="component" value="Unassembled WGS sequence"/>
</dbReference>
<reference evidence="1 2" key="1">
    <citation type="journal article" date="2024" name="G3 (Bethesda)">
        <title>Genome assembly of Hibiscus sabdariffa L. provides insights into metabolisms of medicinal natural products.</title>
        <authorList>
            <person name="Kim T."/>
        </authorList>
    </citation>
    <scope>NUCLEOTIDE SEQUENCE [LARGE SCALE GENOMIC DNA]</scope>
    <source>
        <strain evidence="1">TK-2024</strain>
        <tissue evidence="1">Old leaves</tissue>
    </source>
</reference>
<evidence type="ECO:0000313" key="2">
    <source>
        <dbReference type="Proteomes" id="UP001396334"/>
    </source>
</evidence>
<gene>
    <name evidence="1" type="ORF">V6N11_049900</name>
</gene>
<keyword evidence="2" id="KW-1185">Reference proteome</keyword>
<name>A0ABR2T8C6_9ROSI</name>
<evidence type="ECO:0000313" key="1">
    <source>
        <dbReference type="EMBL" id="KAK9033715.1"/>
    </source>
</evidence>
<proteinExistence type="predicted"/>
<accession>A0ABR2T8C6</accession>
<comment type="caution">
    <text evidence="1">The sequence shown here is derived from an EMBL/GenBank/DDBJ whole genome shotgun (WGS) entry which is preliminary data.</text>
</comment>
<protein>
    <submittedName>
        <fullName evidence="1">Uncharacterized protein</fullName>
    </submittedName>
</protein>
<dbReference type="EMBL" id="JBBPBN010000007">
    <property type="protein sequence ID" value="KAK9033715.1"/>
    <property type="molecule type" value="Genomic_DNA"/>
</dbReference>